<organism evidence="1 2">
    <name type="scientific">Gigaspora margarita</name>
    <dbReference type="NCBI Taxonomy" id="4874"/>
    <lineage>
        <taxon>Eukaryota</taxon>
        <taxon>Fungi</taxon>
        <taxon>Fungi incertae sedis</taxon>
        <taxon>Mucoromycota</taxon>
        <taxon>Glomeromycotina</taxon>
        <taxon>Glomeromycetes</taxon>
        <taxon>Diversisporales</taxon>
        <taxon>Gigasporaceae</taxon>
        <taxon>Gigaspora</taxon>
    </lineage>
</organism>
<dbReference type="Proteomes" id="UP000789901">
    <property type="component" value="Unassembled WGS sequence"/>
</dbReference>
<accession>A0ABN7X7S0</accession>
<name>A0ABN7X7S0_GIGMA</name>
<reference evidence="1 2" key="1">
    <citation type="submission" date="2021-06" db="EMBL/GenBank/DDBJ databases">
        <authorList>
            <person name="Kallberg Y."/>
            <person name="Tangrot J."/>
            <person name="Rosling A."/>
        </authorList>
    </citation>
    <scope>NUCLEOTIDE SEQUENCE [LARGE SCALE GENOMIC DNA]</scope>
    <source>
        <strain evidence="1 2">120-4 pot B 10/14</strain>
    </source>
</reference>
<comment type="caution">
    <text evidence="1">The sequence shown here is derived from an EMBL/GenBank/DDBJ whole genome shotgun (WGS) entry which is preliminary data.</text>
</comment>
<gene>
    <name evidence="1" type="ORF">GMARGA_LOCUS40094</name>
</gene>
<evidence type="ECO:0000313" key="1">
    <source>
        <dbReference type="EMBL" id="CAG8850193.1"/>
    </source>
</evidence>
<protein>
    <submittedName>
        <fullName evidence="1">40165_t:CDS:1</fullName>
    </submittedName>
</protein>
<feature type="non-terminal residue" evidence="1">
    <location>
        <position position="1"/>
    </location>
</feature>
<dbReference type="EMBL" id="CAJVQB010099937">
    <property type="protein sequence ID" value="CAG8850193.1"/>
    <property type="molecule type" value="Genomic_DNA"/>
</dbReference>
<sequence length="57" mass="6725">TNSSFFASFYDNNNDILIENENLSLVEEEVALYDNLPQIPKYHIKDEEYSKVNPLTW</sequence>
<keyword evidence="2" id="KW-1185">Reference proteome</keyword>
<proteinExistence type="predicted"/>
<evidence type="ECO:0000313" key="2">
    <source>
        <dbReference type="Proteomes" id="UP000789901"/>
    </source>
</evidence>